<dbReference type="STRING" id="62708.A0A420IIG5"/>
<feature type="transmembrane region" description="Helical" evidence="12">
    <location>
        <begin position="83"/>
        <end position="102"/>
    </location>
</feature>
<name>A0A420IIG5_9PEZI</name>
<keyword evidence="4 12" id="KW-0808">Transferase</keyword>
<dbReference type="InterPro" id="IPR002076">
    <property type="entry name" value="ELO_fam"/>
</dbReference>
<keyword evidence="10 12" id="KW-0275">Fatty acid biosynthesis</keyword>
<keyword evidence="7 12" id="KW-1133">Transmembrane helix</keyword>
<feature type="transmembrane region" description="Helical" evidence="12">
    <location>
        <begin position="254"/>
        <end position="278"/>
    </location>
</feature>
<dbReference type="EC" id="2.3.1.-" evidence="12"/>
<evidence type="ECO:0000256" key="9">
    <source>
        <dbReference type="ARBA" id="ARBA00023136"/>
    </source>
</evidence>
<keyword evidence="14" id="KW-1185">Reference proteome</keyword>
<organism evidence="13 14">
    <name type="scientific">Golovinomyces cichoracearum</name>
    <dbReference type="NCBI Taxonomy" id="62708"/>
    <lineage>
        <taxon>Eukaryota</taxon>
        <taxon>Fungi</taxon>
        <taxon>Dikarya</taxon>
        <taxon>Ascomycota</taxon>
        <taxon>Pezizomycotina</taxon>
        <taxon>Leotiomycetes</taxon>
        <taxon>Erysiphales</taxon>
        <taxon>Erysiphaceae</taxon>
        <taxon>Golovinomyces</taxon>
    </lineage>
</organism>
<dbReference type="Pfam" id="PF01151">
    <property type="entry name" value="ELO"/>
    <property type="match status" value="1"/>
</dbReference>
<dbReference type="GO" id="GO:0009922">
    <property type="term" value="F:fatty acid elongase activity"/>
    <property type="evidence" value="ECO:0007669"/>
    <property type="project" value="UniProtKB-EC"/>
</dbReference>
<dbReference type="GO" id="GO:0034626">
    <property type="term" value="P:fatty acid elongation, polyunsaturated fatty acid"/>
    <property type="evidence" value="ECO:0007669"/>
    <property type="project" value="TreeGrafter"/>
</dbReference>
<accession>A0A420IIG5</accession>
<dbReference type="EMBL" id="MCBQ01009023">
    <property type="protein sequence ID" value="RKF74339.1"/>
    <property type="molecule type" value="Genomic_DNA"/>
</dbReference>
<dbReference type="AlphaFoldDB" id="A0A420IIG5"/>
<dbReference type="Proteomes" id="UP000283383">
    <property type="component" value="Unassembled WGS sequence"/>
</dbReference>
<keyword evidence="9 12" id="KW-0472">Membrane</keyword>
<evidence type="ECO:0000256" key="11">
    <source>
        <dbReference type="ARBA" id="ARBA00047375"/>
    </source>
</evidence>
<evidence type="ECO:0000256" key="10">
    <source>
        <dbReference type="ARBA" id="ARBA00023160"/>
    </source>
</evidence>
<dbReference type="GO" id="GO:0019367">
    <property type="term" value="P:fatty acid elongation, saturated fatty acid"/>
    <property type="evidence" value="ECO:0007669"/>
    <property type="project" value="TreeGrafter"/>
</dbReference>
<evidence type="ECO:0000256" key="1">
    <source>
        <dbReference type="ARBA" id="ARBA00004141"/>
    </source>
</evidence>
<comment type="catalytic activity">
    <reaction evidence="12">
        <text>an acyl-CoA + malonyl-CoA + H(+) = a 3-oxoacyl-CoA + CO2 + CoA</text>
        <dbReference type="Rhea" id="RHEA:50252"/>
        <dbReference type="ChEBI" id="CHEBI:15378"/>
        <dbReference type="ChEBI" id="CHEBI:16526"/>
        <dbReference type="ChEBI" id="CHEBI:57287"/>
        <dbReference type="ChEBI" id="CHEBI:57384"/>
        <dbReference type="ChEBI" id="CHEBI:58342"/>
        <dbReference type="ChEBI" id="CHEBI:90726"/>
    </reaction>
    <physiologicalReaction direction="left-to-right" evidence="12">
        <dbReference type="Rhea" id="RHEA:50253"/>
    </physiologicalReaction>
</comment>
<feature type="transmembrane region" description="Helical" evidence="12">
    <location>
        <begin position="213"/>
        <end position="234"/>
    </location>
</feature>
<reference evidence="13 14" key="1">
    <citation type="journal article" date="2018" name="BMC Genomics">
        <title>Comparative genome analyses reveal sequence features reflecting distinct modes of host-adaptation between dicot and monocot powdery mildew.</title>
        <authorList>
            <person name="Wu Y."/>
            <person name="Ma X."/>
            <person name="Pan Z."/>
            <person name="Kale S.D."/>
            <person name="Song Y."/>
            <person name="King H."/>
            <person name="Zhang Q."/>
            <person name="Presley C."/>
            <person name="Deng X."/>
            <person name="Wei C.I."/>
            <person name="Xiao S."/>
        </authorList>
    </citation>
    <scope>NUCLEOTIDE SEQUENCE [LARGE SCALE GENOMIC DNA]</scope>
    <source>
        <strain evidence="13">UMSG3</strain>
    </source>
</reference>
<keyword evidence="8 12" id="KW-0443">Lipid metabolism</keyword>
<keyword evidence="3 12" id="KW-0444">Lipid biosynthesis</keyword>
<comment type="subcellular location">
    <subcellularLocation>
        <location evidence="1">Membrane</location>
        <topology evidence="1">Multi-pass membrane protein</topology>
    </subcellularLocation>
</comment>
<evidence type="ECO:0000256" key="4">
    <source>
        <dbReference type="ARBA" id="ARBA00022679"/>
    </source>
</evidence>
<protein>
    <recommendedName>
        <fullName evidence="12">Elongation of fatty acids protein</fullName>
        <ecNumber evidence="12">2.3.1.-</ecNumber>
    </recommendedName>
</protein>
<dbReference type="PANTHER" id="PTHR11157">
    <property type="entry name" value="FATTY ACID ACYL TRANSFERASE-RELATED"/>
    <property type="match status" value="1"/>
</dbReference>
<evidence type="ECO:0000256" key="7">
    <source>
        <dbReference type="ARBA" id="ARBA00022989"/>
    </source>
</evidence>
<dbReference type="PANTHER" id="PTHR11157:SF134">
    <property type="entry name" value="ELONGATION OF FATTY ACIDS PROTEIN 1-RELATED"/>
    <property type="match status" value="1"/>
</dbReference>
<keyword evidence="6 12" id="KW-0276">Fatty acid metabolism</keyword>
<evidence type="ECO:0000313" key="13">
    <source>
        <dbReference type="EMBL" id="RKF74339.1"/>
    </source>
</evidence>
<keyword evidence="5 12" id="KW-0812">Transmembrane</keyword>
<comment type="similarity">
    <text evidence="2 12">Belongs to the ELO family.</text>
</comment>
<evidence type="ECO:0000256" key="6">
    <source>
        <dbReference type="ARBA" id="ARBA00022832"/>
    </source>
</evidence>
<feature type="transmembrane region" description="Helical" evidence="12">
    <location>
        <begin position="182"/>
        <end position="201"/>
    </location>
</feature>
<evidence type="ECO:0000256" key="3">
    <source>
        <dbReference type="ARBA" id="ARBA00022516"/>
    </source>
</evidence>
<gene>
    <name evidence="13" type="ORF">GcM3_090022</name>
</gene>
<feature type="transmembrane region" description="Helical" evidence="12">
    <location>
        <begin position="53"/>
        <end position="71"/>
    </location>
</feature>
<evidence type="ECO:0000256" key="8">
    <source>
        <dbReference type="ARBA" id="ARBA00023098"/>
    </source>
</evidence>
<evidence type="ECO:0000313" key="14">
    <source>
        <dbReference type="Proteomes" id="UP000283383"/>
    </source>
</evidence>
<evidence type="ECO:0000256" key="5">
    <source>
        <dbReference type="ARBA" id="ARBA00022692"/>
    </source>
</evidence>
<dbReference type="GO" id="GO:0005789">
    <property type="term" value="C:endoplasmic reticulum membrane"/>
    <property type="evidence" value="ECO:0007669"/>
    <property type="project" value="TreeGrafter"/>
</dbReference>
<proteinExistence type="inferred from homology"/>
<sequence>MSYSLTTAPGVIGPISLSPWANFDKVWTAVVGYPAAEFEFVLEKTPLSTFKEAVALCSVYLLLVLGGREVMRNQPAFKLNTLFKLHNFVLTLVSGCLLVLFIEQLAPSLWKYGIYRNICDAPGWSQPLVTLYYINYLIKYVELLDTVFLVLKKKPLTFLHCYHHPATAILCWTQLAGSTPISWLPITLNLTVHVVMYWYYFQSARGIRVSWKKLITIMQIAQFVIDLGFVYFGTYDYYVDTHYPHMPHIGCCAGAPWAAITGDLILLSYLILFISFYFSTYRKKTSKKAAIAGIDRKTDIGNVLTEKVCLT</sequence>
<comment type="caution">
    <text evidence="13">The sequence shown here is derived from an EMBL/GenBank/DDBJ whole genome shotgun (WGS) entry which is preliminary data.</text>
</comment>
<dbReference type="GO" id="GO:0034625">
    <property type="term" value="P:fatty acid elongation, monounsaturated fatty acid"/>
    <property type="evidence" value="ECO:0007669"/>
    <property type="project" value="TreeGrafter"/>
</dbReference>
<evidence type="ECO:0000256" key="12">
    <source>
        <dbReference type="RuleBase" id="RU361115"/>
    </source>
</evidence>
<dbReference type="GO" id="GO:0042761">
    <property type="term" value="P:very long-chain fatty acid biosynthetic process"/>
    <property type="evidence" value="ECO:0007669"/>
    <property type="project" value="TreeGrafter"/>
</dbReference>
<evidence type="ECO:0000256" key="2">
    <source>
        <dbReference type="ARBA" id="ARBA00007263"/>
    </source>
</evidence>
<dbReference type="GO" id="GO:0030148">
    <property type="term" value="P:sphingolipid biosynthetic process"/>
    <property type="evidence" value="ECO:0007669"/>
    <property type="project" value="TreeGrafter"/>
</dbReference>
<comment type="catalytic activity">
    <reaction evidence="11">
        <text>a very-long-chain acyl-CoA + malonyl-CoA + H(+) = a very-long-chain 3-oxoacyl-CoA + CO2 + CoA</text>
        <dbReference type="Rhea" id="RHEA:32727"/>
        <dbReference type="ChEBI" id="CHEBI:15378"/>
        <dbReference type="ChEBI" id="CHEBI:16526"/>
        <dbReference type="ChEBI" id="CHEBI:57287"/>
        <dbReference type="ChEBI" id="CHEBI:57384"/>
        <dbReference type="ChEBI" id="CHEBI:90725"/>
        <dbReference type="ChEBI" id="CHEBI:90736"/>
        <dbReference type="EC" id="2.3.1.199"/>
    </reaction>
</comment>